<comment type="caution">
    <text evidence="6">The sequence shown here is derived from an EMBL/GenBank/DDBJ whole genome shotgun (WGS) entry which is preliminary data.</text>
</comment>
<evidence type="ECO:0000313" key="7">
    <source>
        <dbReference type="Proteomes" id="UP000628854"/>
    </source>
</evidence>
<evidence type="ECO:0000259" key="4">
    <source>
        <dbReference type="Pfam" id="PF00669"/>
    </source>
</evidence>
<feature type="domain" description="Flagellin N-terminal" evidence="4">
    <location>
        <begin position="4"/>
        <end position="139"/>
    </location>
</feature>
<evidence type="ECO:0000256" key="2">
    <source>
        <dbReference type="ARBA" id="ARBA00023143"/>
    </source>
</evidence>
<dbReference type="PRINTS" id="PR00207">
    <property type="entry name" value="FLAGELLIN"/>
</dbReference>
<dbReference type="PANTHER" id="PTHR42792">
    <property type="entry name" value="FLAGELLIN"/>
    <property type="match status" value="1"/>
</dbReference>
<dbReference type="InterPro" id="IPR046358">
    <property type="entry name" value="Flagellin_C"/>
</dbReference>
<dbReference type="Gene3D" id="6.10.10.10">
    <property type="entry name" value="Flagellar export chaperone, C-terminal domain"/>
    <property type="match status" value="1"/>
</dbReference>
<comment type="similarity">
    <text evidence="1 3">Belongs to the bacterial flagellin family.</text>
</comment>
<dbReference type="PANTHER" id="PTHR42792:SF2">
    <property type="entry name" value="FLAGELLIN"/>
    <property type="match status" value="1"/>
</dbReference>
<dbReference type="EMBL" id="BMKF01000002">
    <property type="protein sequence ID" value="GGB75878.1"/>
    <property type="molecule type" value="Genomic_DNA"/>
</dbReference>
<dbReference type="Gene3D" id="3.30.70.2120">
    <property type="match status" value="1"/>
</dbReference>
<evidence type="ECO:0000256" key="3">
    <source>
        <dbReference type="RuleBase" id="RU362073"/>
    </source>
</evidence>
<feature type="domain" description="Flagellin C-terminal" evidence="5">
    <location>
        <begin position="441"/>
        <end position="525"/>
    </location>
</feature>
<dbReference type="SUPFAM" id="SSF64518">
    <property type="entry name" value="Phase 1 flagellin"/>
    <property type="match status" value="1"/>
</dbReference>
<comment type="subcellular location">
    <subcellularLocation>
        <location evidence="3">Secreted</location>
    </subcellularLocation>
    <subcellularLocation>
        <location evidence="3">Bacterial flagellum</location>
    </subcellularLocation>
</comment>
<keyword evidence="7" id="KW-1185">Reference proteome</keyword>
<dbReference type="Pfam" id="PF00669">
    <property type="entry name" value="Flagellin_N"/>
    <property type="match status" value="1"/>
</dbReference>
<keyword evidence="2 3" id="KW-0975">Bacterial flagellum</keyword>
<dbReference type="RefSeq" id="WP_084391726.1">
    <property type="nucleotide sequence ID" value="NZ_BMKF01000002.1"/>
</dbReference>
<sequence>MSSILTNTSSMVALETLRNINRSLETVQSEISTGKKVSSAKDNAAIWAISTVMSTDVESFKQITDTLNKGSSVVGVARAASEQITSLLQDMKELIVSAQEDLNADDRAKIQTDIDALSTSISNIVNAAQFNGQNLLKGTASISVLASLDRAADGTVSATNITVSRNDLQTNAATAAADKANTDAGYVSTADSITPSDVAKGASEGGYMSTAQTGQITDGNTATITLKGGAISAGDVFTINVGGADYSVTATAGQTINDIAAALRTAIDAGSISNLDPAGGANAADPLVNDATITLTANGAAVAFDESGLASTKSVSQLADTETADVSIAGGTITAGDTFTVSAGGSDYTYTAVDGDTNNDVAAGLKALLDAASITNLTVTVTDADDPTSDAATLTLEADGGAVEVNLSGLASQNAAVAAGGLGSLATLSVSTSSDASTALTTIESLLSTAINAATSFGSAQKQIEGQSEFVQSLIDSMTAGIGSMVDADIEAASAKLQALQVQQQLGIQALAIANGQPQTLLALFQ</sequence>
<dbReference type="Proteomes" id="UP000628854">
    <property type="component" value="Unassembled WGS sequence"/>
</dbReference>
<proteinExistence type="inferred from homology"/>
<name>A0ABQ1JRP8_9PROT</name>
<comment type="function">
    <text evidence="3">Flagellin is the subunit protein which polymerizes to form the filaments of bacterial flagella.</text>
</comment>
<protein>
    <recommendedName>
        <fullName evidence="3">Flagellin</fullName>
    </recommendedName>
</protein>
<evidence type="ECO:0000259" key="5">
    <source>
        <dbReference type="Pfam" id="PF00700"/>
    </source>
</evidence>
<dbReference type="InterPro" id="IPR001492">
    <property type="entry name" value="Flagellin"/>
</dbReference>
<dbReference type="InterPro" id="IPR042187">
    <property type="entry name" value="Flagellin_C_sub2"/>
</dbReference>
<reference evidence="7" key="1">
    <citation type="journal article" date="2019" name="Int. J. Syst. Evol. Microbiol.">
        <title>The Global Catalogue of Microorganisms (GCM) 10K type strain sequencing project: providing services to taxonomists for standard genome sequencing and annotation.</title>
        <authorList>
            <consortium name="The Broad Institute Genomics Platform"/>
            <consortium name="The Broad Institute Genome Sequencing Center for Infectious Disease"/>
            <person name="Wu L."/>
            <person name="Ma J."/>
        </authorList>
    </citation>
    <scope>NUCLEOTIDE SEQUENCE [LARGE SCALE GENOMIC DNA]</scope>
    <source>
        <strain evidence="7">CGMCC 1.15928</strain>
    </source>
</reference>
<organism evidence="6 7">
    <name type="scientific">Henriciella pelagia</name>
    <dbReference type="NCBI Taxonomy" id="1977912"/>
    <lineage>
        <taxon>Bacteria</taxon>
        <taxon>Pseudomonadati</taxon>
        <taxon>Pseudomonadota</taxon>
        <taxon>Alphaproteobacteria</taxon>
        <taxon>Hyphomonadales</taxon>
        <taxon>Hyphomonadaceae</taxon>
        <taxon>Henriciella</taxon>
    </lineage>
</organism>
<evidence type="ECO:0000256" key="1">
    <source>
        <dbReference type="ARBA" id="ARBA00005709"/>
    </source>
</evidence>
<dbReference type="Gene3D" id="1.20.1330.10">
    <property type="entry name" value="f41 fragment of flagellin, N-terminal domain"/>
    <property type="match status" value="1"/>
</dbReference>
<gene>
    <name evidence="6" type="ORF">GCM10011503_25770</name>
</gene>
<evidence type="ECO:0000313" key="6">
    <source>
        <dbReference type="EMBL" id="GGB75878.1"/>
    </source>
</evidence>
<dbReference type="InterPro" id="IPR001029">
    <property type="entry name" value="Flagellin_N"/>
</dbReference>
<keyword evidence="3" id="KW-0964">Secreted</keyword>
<accession>A0ABQ1JRP8</accession>
<dbReference type="Pfam" id="PF00700">
    <property type="entry name" value="Flagellin_C"/>
    <property type="match status" value="1"/>
</dbReference>